<dbReference type="RefSeq" id="WP_108434709.1">
    <property type="nucleotide sequence ID" value="NZ_CP028918.1"/>
</dbReference>
<dbReference type="AlphaFoldDB" id="A0A2S0UJ83"/>
<gene>
    <name evidence="2" type="ORF">HYN69_04590</name>
</gene>
<sequence length="109" mass="12398">MGAWVQSANIAQKLLTIRRWERLHMPFPSSPVSCEIIYLVSARAAEEPASVKELYLELGYSEARVSDLLRQLVEAGWIISTQCPRDKRIRRLYPSDRLVKLLATAASKI</sequence>
<dbReference type="GO" id="GO:0003700">
    <property type="term" value="F:DNA-binding transcription factor activity"/>
    <property type="evidence" value="ECO:0007669"/>
    <property type="project" value="InterPro"/>
</dbReference>
<evidence type="ECO:0000259" key="1">
    <source>
        <dbReference type="Pfam" id="PF12802"/>
    </source>
</evidence>
<evidence type="ECO:0000313" key="3">
    <source>
        <dbReference type="Proteomes" id="UP000244496"/>
    </source>
</evidence>
<protein>
    <recommendedName>
        <fullName evidence="1">HTH marR-type domain-containing protein</fullName>
    </recommendedName>
</protein>
<dbReference type="SUPFAM" id="SSF46785">
    <property type="entry name" value="Winged helix' DNA-binding domain"/>
    <property type="match status" value="1"/>
</dbReference>
<proteinExistence type="predicted"/>
<name>A0A2S0UJ83_9RHOB</name>
<reference evidence="2 3" key="1">
    <citation type="submission" date="2018-04" db="EMBL/GenBank/DDBJ databases">
        <title>Genome sequencing of Gemmobacter.</title>
        <authorList>
            <person name="Yi H."/>
            <person name="Baek M.-G."/>
        </authorList>
    </citation>
    <scope>NUCLEOTIDE SEQUENCE [LARGE SCALE GENOMIC DNA]</scope>
    <source>
        <strain evidence="2 3">HYN0069</strain>
    </source>
</reference>
<dbReference type="Pfam" id="PF12802">
    <property type="entry name" value="MarR_2"/>
    <property type="match status" value="1"/>
</dbReference>
<dbReference type="InterPro" id="IPR036388">
    <property type="entry name" value="WH-like_DNA-bd_sf"/>
</dbReference>
<evidence type="ECO:0000313" key="2">
    <source>
        <dbReference type="EMBL" id="AWB47884.1"/>
    </source>
</evidence>
<dbReference type="Gene3D" id="1.10.10.10">
    <property type="entry name" value="Winged helix-like DNA-binding domain superfamily/Winged helix DNA-binding domain"/>
    <property type="match status" value="1"/>
</dbReference>
<dbReference type="InterPro" id="IPR000835">
    <property type="entry name" value="HTH_MarR-typ"/>
</dbReference>
<feature type="domain" description="HTH marR-type" evidence="1">
    <location>
        <begin position="43"/>
        <end position="89"/>
    </location>
</feature>
<organism evidence="2 3">
    <name type="scientific">Paragemmobacter aquarius</name>
    <dbReference type="NCBI Taxonomy" id="2169400"/>
    <lineage>
        <taxon>Bacteria</taxon>
        <taxon>Pseudomonadati</taxon>
        <taxon>Pseudomonadota</taxon>
        <taxon>Alphaproteobacteria</taxon>
        <taxon>Rhodobacterales</taxon>
        <taxon>Paracoccaceae</taxon>
        <taxon>Paragemmobacter</taxon>
    </lineage>
</organism>
<accession>A0A2S0UJ83</accession>
<keyword evidence="3" id="KW-1185">Reference proteome</keyword>
<dbReference type="KEGG" id="geh:HYN69_04590"/>
<dbReference type="EMBL" id="CP028918">
    <property type="protein sequence ID" value="AWB47884.1"/>
    <property type="molecule type" value="Genomic_DNA"/>
</dbReference>
<dbReference type="Proteomes" id="UP000244496">
    <property type="component" value="Chromosome"/>
</dbReference>
<dbReference type="InterPro" id="IPR036390">
    <property type="entry name" value="WH_DNA-bd_sf"/>
</dbReference>